<dbReference type="Gene3D" id="3.40.50.300">
    <property type="entry name" value="P-loop containing nucleotide triphosphate hydrolases"/>
    <property type="match status" value="1"/>
</dbReference>
<dbReference type="eggNOG" id="ENOG502QVF2">
    <property type="taxonomic scope" value="Eukaryota"/>
</dbReference>
<dbReference type="PANTHER" id="PTHR22845">
    <property type="entry name" value="APOPTOTIC PROTEASE-ACTIVATING FACTOR 1"/>
    <property type="match status" value="1"/>
</dbReference>
<organism evidence="1 2">
    <name type="scientific">Trypanosoma brucei brucei (strain 927/4 GUTat10.1)</name>
    <dbReference type="NCBI Taxonomy" id="185431"/>
    <lineage>
        <taxon>Eukaryota</taxon>
        <taxon>Discoba</taxon>
        <taxon>Euglenozoa</taxon>
        <taxon>Kinetoplastea</taxon>
        <taxon>Metakinetoplastina</taxon>
        <taxon>Trypanosomatida</taxon>
        <taxon>Trypanosomatidae</taxon>
        <taxon>Trypanosoma</taxon>
    </lineage>
</organism>
<dbReference type="PaxDb" id="5691-CAJ15983"/>
<dbReference type="OMA" id="HFFASMK"/>
<sequence>MWRLLRRACVKKFPGGQTASTTFGCSVKRGATTIGMSDDPPAADPILFDAPVASRVVGREREIMQLWQNLLAGRHCQVIAGLDGIGKTTIAVEFCSRARRSGRFTCVHWFDWDDSLESHLLQFFQSMKGRKEKDVLLVVDGTPNPQVVLQLIPDHPNVYALVTSSADPVGNLKIPVLKAGSFTEVDADQFLQGINVEERATSSTRDVMHAVCRVPILMHLACCLMESGSVSPEELRSLLLAKGVGAEGTISVSHALNVFLDVALNELESHFPDGTKQLRTLAFFDARNIPYAVVDSVVGSERGEEFVMFLTGLGICGQRWEDSSLFIHSCIADALLTGADDAILLRSAEVLQALWPRRWRSAGSSTAHELVRHTTALLKWFNARKLSLSNDLLLGLDRSATFLALNEGKELRKAAEFWIRVVNSDQHADRRTTEAVRVGRECGRLLHFLRDQRASSVLQYAYHLGVAVYGQQSPEAALILGCYAPYLPSSHETVQLLCQSAAALKNRLGCAEAVLGREEERMLLETVFVLYMCQGQMLQELGELVPDSLWESLQSVEKELKGGKHSKLK</sequence>
<proteinExistence type="predicted"/>
<dbReference type="OrthoDB" id="1658288at2759"/>
<accession>Q4GZE5</accession>
<dbReference type="GeneID" id="4357164"/>
<evidence type="ECO:0000313" key="1">
    <source>
        <dbReference type="EMBL" id="CAJ15983.1"/>
    </source>
</evidence>
<dbReference type="AlphaFoldDB" id="Q4GZE5"/>
<name>Q4GZE5_TRYB2</name>
<dbReference type="PROSITE" id="PS51257">
    <property type="entry name" value="PROKAR_LIPOPROTEIN"/>
    <property type="match status" value="1"/>
</dbReference>
<dbReference type="GO" id="GO:0005739">
    <property type="term" value="C:mitochondrion"/>
    <property type="evidence" value="ECO:0000314"/>
    <property type="project" value="GeneDB"/>
</dbReference>
<protein>
    <recommendedName>
        <fullName evidence="3">NB-ARC domain-containing protein</fullName>
    </recommendedName>
</protein>
<gene>
    <name evidence="1" type="ORF">TB927.1.730</name>
</gene>
<dbReference type="STRING" id="185431.Q4GZE5"/>
<dbReference type="InterPro" id="IPR027417">
    <property type="entry name" value="P-loop_NTPase"/>
</dbReference>
<dbReference type="RefSeq" id="XP_001218776.1">
    <property type="nucleotide sequence ID" value="XM_001218775.1"/>
</dbReference>
<dbReference type="Proteomes" id="UP000008524">
    <property type="component" value="Chromosome 1"/>
</dbReference>
<dbReference type="VEuPathDB" id="TriTrypDB:Tb927.1.730"/>
<dbReference type="EMBL" id="AL929603">
    <property type="protein sequence ID" value="CAJ15983.1"/>
    <property type="molecule type" value="Genomic_DNA"/>
</dbReference>
<reference evidence="2" key="2">
    <citation type="journal article" date="2005" name="Science">
        <title>The genome of the African trypanosome Trypanosoma brucei.</title>
        <authorList>
            <person name="Berriman M."/>
            <person name="Ghedin E."/>
            <person name="Hertz-Fowler C."/>
            <person name="Blandin G."/>
            <person name="Renauld H."/>
            <person name="Bartholomeu D.C."/>
            <person name="Lennard N.J."/>
            <person name="Caler E."/>
            <person name="Hamlin N.E."/>
            <person name="Haas B."/>
            <person name="Bohme U."/>
            <person name="Hannick L."/>
            <person name="Aslett M.A."/>
            <person name="Shallom J."/>
            <person name="Marcello L."/>
            <person name="Hou L."/>
            <person name="Wickstead B."/>
            <person name="Alsmark U.C."/>
            <person name="Arrowsmith C."/>
            <person name="Atkin R.J."/>
            <person name="Barron A.J."/>
            <person name="Bringaud F."/>
            <person name="Brooks K."/>
            <person name="Carrington M."/>
            <person name="Cherevach I."/>
            <person name="Chillingworth T.J."/>
            <person name="Churcher C."/>
            <person name="Clark L.N."/>
            <person name="Corton C.H."/>
            <person name="Cronin A."/>
            <person name="Davies R.M."/>
            <person name="Doggett J."/>
            <person name="Djikeng A."/>
            <person name="Feldblyum T."/>
            <person name="Field M.C."/>
            <person name="Fraser A."/>
            <person name="Goodhead I."/>
            <person name="Hance Z."/>
            <person name="Harper D."/>
            <person name="Harris B.R."/>
            <person name="Hauser H."/>
            <person name="Hostetler J."/>
            <person name="Ivens A."/>
            <person name="Jagels K."/>
            <person name="Johnson D."/>
            <person name="Johnson J."/>
            <person name="Jones K."/>
            <person name="Kerhornou A.X."/>
            <person name="Koo H."/>
            <person name="Larke N."/>
            <person name="Landfear S."/>
            <person name="Larkin C."/>
            <person name="Leech V."/>
            <person name="Line A."/>
            <person name="Lord A."/>
            <person name="Macleod A."/>
            <person name="Mooney P.J."/>
            <person name="Moule S."/>
            <person name="Martin D.M."/>
            <person name="Morgan G.W."/>
            <person name="Mungall K."/>
            <person name="Norbertczak H."/>
            <person name="Ormond D."/>
            <person name="Pai G."/>
            <person name="Peacock C.S."/>
            <person name="Peterson J."/>
            <person name="Quail M.A."/>
            <person name="Rabbinowitsch E."/>
            <person name="Rajandream M.A."/>
            <person name="Reitter C."/>
            <person name="Salzberg S.L."/>
            <person name="Sanders M."/>
            <person name="Schobel S."/>
            <person name="Sharp S."/>
            <person name="Simmonds M."/>
            <person name="Simpson A.J."/>
            <person name="Tallon L."/>
            <person name="Turner C.M."/>
            <person name="Tait A."/>
            <person name="Tivey A.R."/>
            <person name="Van Aken S."/>
            <person name="Walker D."/>
            <person name="Wanless D."/>
            <person name="Wang S."/>
            <person name="White B."/>
            <person name="White O."/>
            <person name="Whitehead S."/>
            <person name="Woodward J."/>
            <person name="Wortman J."/>
            <person name="Adams M.D."/>
            <person name="Embley T.M."/>
            <person name="Gull K."/>
            <person name="Ullu E."/>
            <person name="Barry J.D."/>
            <person name="Fairlamb A.H."/>
            <person name="Opperdoes F."/>
            <person name="Barrell B.G."/>
            <person name="Donelson J.E."/>
            <person name="Hall N."/>
            <person name="Fraser C.M."/>
            <person name="Melville S.E."/>
            <person name="El-Sayed N.M."/>
        </authorList>
    </citation>
    <scope>NUCLEOTIDE SEQUENCE [LARGE SCALE GENOMIC DNA]</scope>
    <source>
        <strain evidence="2">927/4 GUTat10.1</strain>
    </source>
</reference>
<evidence type="ECO:0008006" key="3">
    <source>
        <dbReference type="Google" id="ProtNLM"/>
    </source>
</evidence>
<keyword evidence="2" id="KW-1185">Reference proteome</keyword>
<dbReference type="InParanoid" id="Q4GZE5"/>
<dbReference type="SUPFAM" id="SSF52540">
    <property type="entry name" value="P-loop containing nucleoside triphosphate hydrolases"/>
    <property type="match status" value="1"/>
</dbReference>
<dbReference type="KEGG" id="tbr:TB927.1.730"/>
<dbReference type="PANTHER" id="PTHR22845:SF5">
    <property type="entry name" value="APOPTOTIC PROTEASE-ACTIVATING FACTOR 1"/>
    <property type="match status" value="1"/>
</dbReference>
<evidence type="ECO:0000313" key="2">
    <source>
        <dbReference type="Proteomes" id="UP000008524"/>
    </source>
</evidence>
<reference evidence="1 2" key="1">
    <citation type="journal article" date="2003" name="Nucleic Acids Res.">
        <title>The DNA sequence of chromosome I of an African trypanosome: gene content, chromosome organisation, recombination and polymorphism.</title>
        <authorList>
            <person name="Hall N."/>
            <person name="Berriman M."/>
            <person name="Lennard N.J."/>
            <person name="Harris B.R."/>
            <person name="Hertz-Fowler C."/>
            <person name="Bart-Delabesse E.N."/>
            <person name="Gerrare C.S."/>
            <person name="Atkin R.J."/>
            <person name="Barron A.J."/>
            <person name="Bowman S."/>
            <person name="Bray-Allen S.P."/>
            <person name="Bringaud F."/>
            <person name="Clark L.N."/>
            <person name="Corton C.H."/>
            <person name="Cronin A."/>
            <person name="Davies R."/>
            <person name="Doggett J."/>
            <person name="Fraser A."/>
            <person name="Gruter E."/>
            <person name="Hall S."/>
            <person name="Harper A.D."/>
            <person name="Kay M.P."/>
            <person name="Leech V."/>
            <person name="Mayes R."/>
            <person name="Price C."/>
            <person name="Quail M.A."/>
            <person name="Rabbinowitch E."/>
            <person name="Reitter C."/>
            <person name="Rutherford K."/>
            <person name="Sasse J."/>
            <person name="Sharp S."/>
            <person name="Shownkeen R."/>
            <person name="Macleod A."/>
            <person name="Taylor S."/>
            <person name="Tweedie A."/>
            <person name="Turner C.M.R."/>
            <person name="Tait A."/>
            <person name="Gull K."/>
            <person name="Barrell B."/>
            <person name="Melville S.E."/>
        </authorList>
    </citation>
    <scope>NUCLEOTIDE SEQUENCE [LARGE SCALE GENOMIC DNA]</scope>
    <source>
        <strain evidence="1 2">927/4 GUTat10.1</strain>
    </source>
</reference>